<reference evidence="3" key="1">
    <citation type="journal article" date="2019" name="Int. J. Syst. Evol. Microbiol.">
        <title>The Global Catalogue of Microorganisms (GCM) 10K type strain sequencing project: providing services to taxonomists for standard genome sequencing and annotation.</title>
        <authorList>
            <consortium name="The Broad Institute Genomics Platform"/>
            <consortium name="The Broad Institute Genome Sequencing Center for Infectious Disease"/>
            <person name="Wu L."/>
            <person name="Ma J."/>
        </authorList>
    </citation>
    <scope>NUCLEOTIDE SEQUENCE [LARGE SCALE GENOMIC DNA]</scope>
    <source>
        <strain evidence="3">CGMCC 4.7645</strain>
    </source>
</reference>
<evidence type="ECO:0000313" key="2">
    <source>
        <dbReference type="EMBL" id="MFD2415080.1"/>
    </source>
</evidence>
<evidence type="ECO:0000259" key="1">
    <source>
        <dbReference type="Pfam" id="PF01979"/>
    </source>
</evidence>
<dbReference type="Gene3D" id="2.30.40.10">
    <property type="entry name" value="Urease, subunit C, domain 1"/>
    <property type="match status" value="1"/>
</dbReference>
<dbReference type="PANTHER" id="PTHR43135:SF3">
    <property type="entry name" value="ALPHA-D-RIBOSE 1-METHYLPHOSPHONATE 5-TRIPHOSPHATE DIPHOSPHATASE"/>
    <property type="match status" value="1"/>
</dbReference>
<proteinExistence type="predicted"/>
<feature type="domain" description="Amidohydrolase-related" evidence="1">
    <location>
        <begin position="49"/>
        <end position="356"/>
    </location>
</feature>
<name>A0ABW5FJC5_9PSEU</name>
<dbReference type="Proteomes" id="UP001597417">
    <property type="component" value="Unassembled WGS sequence"/>
</dbReference>
<dbReference type="RefSeq" id="WP_378260562.1">
    <property type="nucleotide sequence ID" value="NZ_JBHUKR010000004.1"/>
</dbReference>
<dbReference type="Gene3D" id="1.20.58.520">
    <property type="entry name" value="Amidohydrolase"/>
    <property type="match status" value="1"/>
</dbReference>
<protein>
    <submittedName>
        <fullName evidence="2">Amidohydrolase family protein</fullName>
    </submittedName>
</protein>
<dbReference type="PANTHER" id="PTHR43135">
    <property type="entry name" value="ALPHA-D-RIBOSE 1-METHYLPHOSPHONATE 5-TRIPHOSPHATE DIPHOSPHATASE"/>
    <property type="match status" value="1"/>
</dbReference>
<dbReference type="InterPro" id="IPR032466">
    <property type="entry name" value="Metal_Hydrolase"/>
</dbReference>
<evidence type="ECO:0000313" key="3">
    <source>
        <dbReference type="Proteomes" id="UP001597417"/>
    </source>
</evidence>
<keyword evidence="3" id="KW-1185">Reference proteome</keyword>
<dbReference type="InterPro" id="IPR011059">
    <property type="entry name" value="Metal-dep_hydrolase_composite"/>
</dbReference>
<gene>
    <name evidence="2" type="ORF">ACFSXZ_01940</name>
</gene>
<sequence length="362" mass="37504">MSGTGKTALRNVRVFDGRQLTEPRTVVIDGAVIGDDPAGAREVDCAGATLLPGLIDAHVHVHGPESLTALAAWGVTTGLDMACWPAERVASLRQVTGAADFRTAGLPAIGPGGNHARMLEMPAEAVVLTPADARRHVEARVAEGVDYIKGVAEAPGEGGPTAETLRALVAAAREHGLKTVVHAARVEAYRLAVESGAEFVTHVPVIGRIREDDVIAMKAAARTAIPTLAMVEGVLHGPLAGRAPIEDPLRSVSDLHSAGVEILAGTDANSAPGSPSQVPHGESLHREFELMARAGMTPAEILRAATVLPARAFGLTDRGAVRPGLRADLVLVEGDPVDDISATRAIRAVWCAGEEVVPPESA</sequence>
<dbReference type="SUPFAM" id="SSF51556">
    <property type="entry name" value="Metallo-dependent hydrolases"/>
    <property type="match status" value="1"/>
</dbReference>
<dbReference type="SUPFAM" id="SSF51338">
    <property type="entry name" value="Composite domain of metallo-dependent hydrolases"/>
    <property type="match status" value="1"/>
</dbReference>
<dbReference type="Gene3D" id="3.40.50.10910">
    <property type="entry name" value="Amidohydrolase"/>
    <property type="match status" value="1"/>
</dbReference>
<accession>A0ABW5FJC5</accession>
<dbReference type="InterPro" id="IPR006680">
    <property type="entry name" value="Amidohydro-rel"/>
</dbReference>
<comment type="caution">
    <text evidence="2">The sequence shown here is derived from an EMBL/GenBank/DDBJ whole genome shotgun (WGS) entry which is preliminary data.</text>
</comment>
<dbReference type="Pfam" id="PF01979">
    <property type="entry name" value="Amidohydro_1"/>
    <property type="match status" value="1"/>
</dbReference>
<dbReference type="Gene3D" id="3.30.110.90">
    <property type="entry name" value="Amidohydrolase"/>
    <property type="match status" value="1"/>
</dbReference>
<dbReference type="EMBL" id="JBHUKR010000004">
    <property type="protein sequence ID" value="MFD2415080.1"/>
    <property type="molecule type" value="Genomic_DNA"/>
</dbReference>
<organism evidence="2 3">
    <name type="scientific">Amycolatopsis pigmentata</name>
    <dbReference type="NCBI Taxonomy" id="450801"/>
    <lineage>
        <taxon>Bacteria</taxon>
        <taxon>Bacillati</taxon>
        <taxon>Actinomycetota</taxon>
        <taxon>Actinomycetes</taxon>
        <taxon>Pseudonocardiales</taxon>
        <taxon>Pseudonocardiaceae</taxon>
        <taxon>Amycolatopsis</taxon>
    </lineage>
</organism>
<dbReference type="InterPro" id="IPR051781">
    <property type="entry name" value="Metallo-dep_Hydrolase"/>
</dbReference>